<evidence type="ECO:0000259" key="11">
    <source>
        <dbReference type="Pfam" id="PF20771"/>
    </source>
</evidence>
<dbReference type="GO" id="GO:0016020">
    <property type="term" value="C:membrane"/>
    <property type="evidence" value="ECO:0007669"/>
    <property type="project" value="UniProtKB-SubCell"/>
</dbReference>
<dbReference type="Pfam" id="PF20771">
    <property type="entry name" value="FAM171A1-2-B_C"/>
    <property type="match status" value="1"/>
</dbReference>
<feature type="compositionally biased region" description="Polar residues" evidence="8">
    <location>
        <begin position="683"/>
        <end position="694"/>
    </location>
</feature>
<feature type="domain" description="FAM171 N-terminal" evidence="10">
    <location>
        <begin position="59"/>
        <end position="301"/>
    </location>
</feature>
<feature type="signal peptide" evidence="9">
    <location>
        <begin position="1"/>
        <end position="17"/>
    </location>
</feature>
<evidence type="ECO:0000313" key="13">
    <source>
        <dbReference type="Proteomes" id="UP001501920"/>
    </source>
</evidence>
<dbReference type="Pfam" id="PF10577">
    <property type="entry name" value="FAM171A1-2-B_N"/>
    <property type="match status" value="1"/>
</dbReference>
<protein>
    <recommendedName>
        <fullName evidence="14">Protein FAM171B</fullName>
    </recommendedName>
</protein>
<dbReference type="PANTHER" id="PTHR31626:SF2">
    <property type="entry name" value="PROTEIN FAM171B"/>
    <property type="match status" value="1"/>
</dbReference>
<dbReference type="PANTHER" id="PTHR31626">
    <property type="entry name" value="SUSHI DOMAIN-CONTAINING PROTEIN"/>
    <property type="match status" value="1"/>
</dbReference>
<organism evidence="12 13">
    <name type="scientific">Pygocentrus nattereri</name>
    <name type="common">Red-bellied piranha</name>
    <dbReference type="NCBI Taxonomy" id="42514"/>
    <lineage>
        <taxon>Eukaryota</taxon>
        <taxon>Metazoa</taxon>
        <taxon>Chordata</taxon>
        <taxon>Craniata</taxon>
        <taxon>Vertebrata</taxon>
        <taxon>Euteleostomi</taxon>
        <taxon>Actinopterygii</taxon>
        <taxon>Neopterygii</taxon>
        <taxon>Teleostei</taxon>
        <taxon>Ostariophysi</taxon>
        <taxon>Characiformes</taxon>
        <taxon>Characoidei</taxon>
        <taxon>Pygocentrus</taxon>
    </lineage>
</organism>
<dbReference type="RefSeq" id="XP_017547054.2">
    <property type="nucleotide sequence ID" value="XM_017691565.2"/>
</dbReference>
<name>A0A3B4E0A2_PYGNA</name>
<sequence>MFSFPALLFLLTLSVCSKDGLRGVEGGRSFVLPQDLLNYRPRKARGVSATPAVLDTAFTLRVQVKNAVSHQLLSEVSVDVFAHYTLISSTKTSSDGSSVLSIPYAQGRALTLVASKDGYIQTALPWKTTKRPIFSSVTLSLFSQHQGNIWLFEDSVLITGKTSDSMPQPNVQFPKSLLSLPVSNISSLTAYLTGPQKHYFPYTTGIIVSKSGYRSIELKPVAAVSVQLLCNGGEVQVTGPIQITLPLSESSQSKPSDTIPAWSFNRKTGAWVNRGLGTVKKEDSRLVWVYVAPHLGYWIAAPFPSPTGYMGGESTLDFIPYHTHLLMATLGGTLVIAIGLFGVVTCYCRDSLCKLERKRVSSTTKAVQKKDQTTYTNNSDHLDISFKNPEHSPEERSHTAASQSTCQKNRSVNCEIKGNFSTFKKKSGLPALHIYENFGGIVAESSKPLQQPHLCITSSELVMPVSLNENIFLPESLVLYNQPVAILQVPEGFRSSGKASGSRSATLPRKVVQYENLKKPVSKDTFAQTLPKPNQLSDIQQQLKEEVVTMKITYGDPGLSSSPGGWSCFNGLLESVSVPGTLNEAVGMDSFCEHHQGISEQTLLELSKSKPFPHPRAWFVSLEGKPAAQVRHSVRDLRRSHLLTDSNDTSLDSGVDLNEQQSARKHVRSMAQSRPLCSEDVDLSSSESGTTTACSPEEPILKNTLHSSSGTISNLPEDRQPADMSKTREGSECATSSRVHRIGKSKEKGRVDTLKNTWHLREERPLWKLN</sequence>
<dbReference type="InterPro" id="IPR049175">
    <property type="entry name" value="FAM171_C"/>
</dbReference>
<dbReference type="GeneID" id="108423911"/>
<evidence type="ECO:0000313" key="12">
    <source>
        <dbReference type="Ensembl" id="ENSPNAP00000029110.2"/>
    </source>
</evidence>
<evidence type="ECO:0000256" key="6">
    <source>
        <dbReference type="ARBA" id="ARBA00023136"/>
    </source>
</evidence>
<evidence type="ECO:0000256" key="2">
    <source>
        <dbReference type="ARBA" id="ARBA00006818"/>
    </source>
</evidence>
<feature type="region of interest" description="Disordered" evidence="8">
    <location>
        <begin position="363"/>
        <end position="405"/>
    </location>
</feature>
<dbReference type="OMA" id="INQGNIW"/>
<keyword evidence="5" id="KW-1133">Transmembrane helix</keyword>
<feature type="compositionally biased region" description="Basic and acidic residues" evidence="8">
    <location>
        <begin position="380"/>
        <end position="398"/>
    </location>
</feature>
<reference evidence="12" key="2">
    <citation type="submission" date="2025-08" db="UniProtKB">
        <authorList>
            <consortium name="Ensembl"/>
        </authorList>
    </citation>
    <scope>IDENTIFICATION</scope>
</reference>
<feature type="compositionally biased region" description="Polar residues" evidence="8">
    <location>
        <begin position="704"/>
        <end position="714"/>
    </location>
</feature>
<feature type="compositionally biased region" description="Basic and acidic residues" evidence="8">
    <location>
        <begin position="716"/>
        <end position="731"/>
    </location>
</feature>
<dbReference type="OrthoDB" id="8950207at2759"/>
<dbReference type="GeneTree" id="ENSGT00950000183184"/>
<evidence type="ECO:0000259" key="10">
    <source>
        <dbReference type="Pfam" id="PF10577"/>
    </source>
</evidence>
<evidence type="ECO:0000256" key="1">
    <source>
        <dbReference type="ARBA" id="ARBA00004479"/>
    </source>
</evidence>
<dbReference type="Ensembl" id="ENSPNAT00000015896.2">
    <property type="protein sequence ID" value="ENSPNAP00000029110.2"/>
    <property type="gene ID" value="ENSPNAG00000015007.2"/>
</dbReference>
<dbReference type="AlphaFoldDB" id="A0A3B4E0A2"/>
<feature type="domain" description="FAM171 C-terminal" evidence="11">
    <location>
        <begin position="537"/>
        <end position="767"/>
    </location>
</feature>
<dbReference type="InterPro" id="IPR018890">
    <property type="entry name" value="FAM171"/>
</dbReference>
<evidence type="ECO:0000256" key="7">
    <source>
        <dbReference type="ARBA" id="ARBA00023180"/>
    </source>
</evidence>
<evidence type="ECO:0000256" key="4">
    <source>
        <dbReference type="ARBA" id="ARBA00022729"/>
    </source>
</evidence>
<evidence type="ECO:0000256" key="3">
    <source>
        <dbReference type="ARBA" id="ARBA00022692"/>
    </source>
</evidence>
<dbReference type="InterPro" id="IPR048530">
    <property type="entry name" value="FAM171_N"/>
</dbReference>
<keyword evidence="6" id="KW-0472">Membrane</keyword>
<comment type="similarity">
    <text evidence="2">Belongs to the FAM171 family.</text>
</comment>
<keyword evidence="3" id="KW-0812">Transmembrane</keyword>
<keyword evidence="13" id="KW-1185">Reference proteome</keyword>
<feature type="region of interest" description="Disordered" evidence="8">
    <location>
        <begin position="661"/>
        <end position="750"/>
    </location>
</feature>
<keyword evidence="4 9" id="KW-0732">Signal</keyword>
<accession>A0A3B4E0A2</accession>
<reference evidence="12 13" key="1">
    <citation type="submission" date="2020-10" db="EMBL/GenBank/DDBJ databases">
        <title>Pygocentrus nattereri (red-bellied piranha) genome, fPygNat1, primary haplotype.</title>
        <authorList>
            <person name="Myers G."/>
            <person name="Meyer A."/>
            <person name="Karagic N."/>
            <person name="Pippel M."/>
            <person name="Winkler S."/>
            <person name="Tracey A."/>
            <person name="Wood J."/>
            <person name="Formenti G."/>
            <person name="Howe K."/>
            <person name="Fedrigo O."/>
            <person name="Jarvis E.D."/>
        </authorList>
    </citation>
    <scope>NUCLEOTIDE SEQUENCE [LARGE SCALE GENOMIC DNA]</scope>
</reference>
<comment type="subcellular location">
    <subcellularLocation>
        <location evidence="1">Membrane</location>
        <topology evidence="1">Single-pass type I membrane protein</topology>
    </subcellularLocation>
</comment>
<proteinExistence type="inferred from homology"/>
<evidence type="ECO:0000256" key="9">
    <source>
        <dbReference type="SAM" id="SignalP"/>
    </source>
</evidence>
<keyword evidence="7" id="KW-0325">Glycoprotein</keyword>
<evidence type="ECO:0000256" key="8">
    <source>
        <dbReference type="SAM" id="MobiDB-lite"/>
    </source>
</evidence>
<evidence type="ECO:0000256" key="5">
    <source>
        <dbReference type="ARBA" id="ARBA00022989"/>
    </source>
</evidence>
<reference evidence="12" key="3">
    <citation type="submission" date="2025-09" db="UniProtKB">
        <authorList>
            <consortium name="Ensembl"/>
        </authorList>
    </citation>
    <scope>IDENTIFICATION</scope>
</reference>
<feature type="chain" id="PRO_5043366202" description="Protein FAM171B" evidence="9">
    <location>
        <begin position="18"/>
        <end position="770"/>
    </location>
</feature>
<evidence type="ECO:0008006" key="14">
    <source>
        <dbReference type="Google" id="ProtNLM"/>
    </source>
</evidence>
<dbReference type="Proteomes" id="UP001501920">
    <property type="component" value="Chromosome 6"/>
</dbReference>